<evidence type="ECO:0000313" key="1">
    <source>
        <dbReference type="EMBL" id="KOH44373.1"/>
    </source>
</evidence>
<evidence type="ECO:0000313" key="2">
    <source>
        <dbReference type="Proteomes" id="UP000036958"/>
    </source>
</evidence>
<dbReference type="AlphaFoldDB" id="A0A0L8V7P3"/>
<organism evidence="1 2">
    <name type="scientific">Sunxiuqinia dokdonensis</name>
    <dbReference type="NCBI Taxonomy" id="1409788"/>
    <lineage>
        <taxon>Bacteria</taxon>
        <taxon>Pseudomonadati</taxon>
        <taxon>Bacteroidota</taxon>
        <taxon>Bacteroidia</taxon>
        <taxon>Marinilabiliales</taxon>
        <taxon>Prolixibacteraceae</taxon>
        <taxon>Sunxiuqinia</taxon>
    </lineage>
</organism>
<proteinExistence type="predicted"/>
<protein>
    <submittedName>
        <fullName evidence="1">Uncharacterized protein</fullName>
    </submittedName>
</protein>
<dbReference type="STRING" id="1409788.NC99_28200"/>
<gene>
    <name evidence="1" type="ORF">NC99_28200</name>
</gene>
<accession>A0A0L8V7P3</accession>
<dbReference type="EMBL" id="LGIA01000164">
    <property type="protein sequence ID" value="KOH44373.1"/>
    <property type="molecule type" value="Genomic_DNA"/>
</dbReference>
<name>A0A0L8V7P3_9BACT</name>
<dbReference type="Proteomes" id="UP000036958">
    <property type="component" value="Unassembled WGS sequence"/>
</dbReference>
<sequence length="61" mass="7097">MKLFWHRELFGSNPKLIDALYVIDVSEINPIFEPERNLLVPIVSGLYAKPTEKRPFALEKL</sequence>
<reference evidence="2" key="1">
    <citation type="submission" date="2015-07" db="EMBL/GenBank/DDBJ databases">
        <title>Genome sequencing of Sunxiuqinia dokdonensis strain SK.</title>
        <authorList>
            <person name="Ahn S."/>
            <person name="Kim B.-C."/>
        </authorList>
    </citation>
    <scope>NUCLEOTIDE SEQUENCE [LARGE SCALE GENOMIC DNA]</scope>
    <source>
        <strain evidence="2">SK</strain>
    </source>
</reference>
<keyword evidence="2" id="KW-1185">Reference proteome</keyword>
<comment type="caution">
    <text evidence="1">The sequence shown here is derived from an EMBL/GenBank/DDBJ whole genome shotgun (WGS) entry which is preliminary data.</text>
</comment>